<dbReference type="EMBL" id="FNXT01000914">
    <property type="protein sequence ID" value="SZX69249.1"/>
    <property type="molecule type" value="Genomic_DNA"/>
</dbReference>
<evidence type="ECO:0000259" key="2">
    <source>
        <dbReference type="PROSITE" id="PS50054"/>
    </source>
</evidence>
<proteinExistence type="predicted"/>
<gene>
    <name evidence="4" type="ORF">BQ4739_LOCUS9540</name>
</gene>
<dbReference type="PROSITE" id="PS50056">
    <property type="entry name" value="TYR_PHOSPHATASE_2"/>
    <property type="match status" value="1"/>
</dbReference>
<dbReference type="InterPro" id="IPR044212">
    <property type="entry name" value="IBR5-like"/>
</dbReference>
<evidence type="ECO:0000313" key="5">
    <source>
        <dbReference type="Proteomes" id="UP000256970"/>
    </source>
</evidence>
<keyword evidence="1" id="KW-0175">Coiled coil</keyword>
<evidence type="ECO:0000313" key="4">
    <source>
        <dbReference type="EMBL" id="SZX69249.1"/>
    </source>
</evidence>
<dbReference type="PANTHER" id="PTHR47244">
    <property type="entry name" value="PROTEIN-TYROSINE-PHOSPHATASE IBR5"/>
    <property type="match status" value="1"/>
</dbReference>
<dbReference type="SMART" id="SM00195">
    <property type="entry name" value="DSPc"/>
    <property type="match status" value="1"/>
</dbReference>
<evidence type="ECO:0000259" key="3">
    <source>
        <dbReference type="PROSITE" id="PS50056"/>
    </source>
</evidence>
<dbReference type="Gene3D" id="3.90.190.10">
    <property type="entry name" value="Protein tyrosine phosphatase superfamily"/>
    <property type="match status" value="1"/>
</dbReference>
<dbReference type="InterPro" id="IPR000340">
    <property type="entry name" value="Dual-sp_phosphatase_cat-dom"/>
</dbReference>
<dbReference type="PANTHER" id="PTHR47244:SF1">
    <property type="entry name" value="PROTEIN-TYROSINE-PHOSPHATASE IBR5"/>
    <property type="match status" value="1"/>
</dbReference>
<dbReference type="Pfam" id="PF00782">
    <property type="entry name" value="DSPc"/>
    <property type="match status" value="1"/>
</dbReference>
<dbReference type="InterPro" id="IPR020422">
    <property type="entry name" value="TYR_PHOSPHATASE_DUAL_dom"/>
</dbReference>
<dbReference type="GO" id="GO:0009734">
    <property type="term" value="P:auxin-activated signaling pathway"/>
    <property type="evidence" value="ECO:0007669"/>
    <property type="project" value="InterPro"/>
</dbReference>
<dbReference type="GO" id="GO:0033549">
    <property type="term" value="F:MAP kinase phosphatase activity"/>
    <property type="evidence" value="ECO:0007669"/>
    <property type="project" value="InterPro"/>
</dbReference>
<dbReference type="PROSITE" id="PS50054">
    <property type="entry name" value="TYR_PHOSPHATASE_DUAL"/>
    <property type="match status" value="1"/>
</dbReference>
<name>A0A383VWM7_TETOB</name>
<dbReference type="STRING" id="3088.A0A383VWM7"/>
<evidence type="ECO:0000256" key="1">
    <source>
        <dbReference type="SAM" id="Coils"/>
    </source>
</evidence>
<dbReference type="SUPFAM" id="SSF52799">
    <property type="entry name" value="(Phosphotyrosine protein) phosphatases II"/>
    <property type="match status" value="1"/>
</dbReference>
<keyword evidence="5" id="KW-1185">Reference proteome</keyword>
<dbReference type="GO" id="GO:0005634">
    <property type="term" value="C:nucleus"/>
    <property type="evidence" value="ECO:0007669"/>
    <property type="project" value="TreeGrafter"/>
</dbReference>
<dbReference type="InterPro" id="IPR029021">
    <property type="entry name" value="Prot-tyrosine_phosphatase-like"/>
</dbReference>
<accession>A0A383VWM7</accession>
<dbReference type="InterPro" id="IPR000387">
    <property type="entry name" value="Tyr_Pase_dom"/>
</dbReference>
<feature type="domain" description="Tyrosine specific protein phosphatases" evidence="3">
    <location>
        <begin position="100"/>
        <end position="168"/>
    </location>
</feature>
<feature type="domain" description="Tyrosine-protein phosphatase" evidence="2">
    <location>
        <begin position="44"/>
        <end position="179"/>
    </location>
</feature>
<dbReference type="GO" id="GO:0009738">
    <property type="term" value="P:abscisic acid-activated signaling pathway"/>
    <property type="evidence" value="ECO:0007669"/>
    <property type="project" value="InterPro"/>
</dbReference>
<protein>
    <recommendedName>
        <fullName evidence="6">Tyrosine-protein phosphatase domain-containing protein</fullName>
    </recommendedName>
</protein>
<sequence>MKKRDREEACSTCGHYHDYEGGEPCSICGHVMIAEGGRGHESCMPTTILPGFLYLGSYDTASRQELLKAIGVTHILNTVPTCPALYKNTFTYHTVELAPPEFDECFTFLDDVQREQKRVLVYCMSGVTRSPTVVIAYLMKLRGWRLAESYKWVKDKRPQIKISEGDTKRLQALEMQMHGSCSAPSGFAFISLPALAPGQQQQQQQQAEQQLQHQQQLQQQQQQLQQQQQQPSISFGAGQPQSPAAGAFGAATAGAAFAAPGNFVFGAAAPAAHGDGGNEMES</sequence>
<organism evidence="4 5">
    <name type="scientific">Tetradesmus obliquus</name>
    <name type="common">Green alga</name>
    <name type="synonym">Acutodesmus obliquus</name>
    <dbReference type="NCBI Taxonomy" id="3088"/>
    <lineage>
        <taxon>Eukaryota</taxon>
        <taxon>Viridiplantae</taxon>
        <taxon>Chlorophyta</taxon>
        <taxon>core chlorophytes</taxon>
        <taxon>Chlorophyceae</taxon>
        <taxon>CS clade</taxon>
        <taxon>Sphaeropleales</taxon>
        <taxon>Scenedesmaceae</taxon>
        <taxon>Tetradesmus</taxon>
    </lineage>
</organism>
<dbReference type="Proteomes" id="UP000256970">
    <property type="component" value="Unassembled WGS sequence"/>
</dbReference>
<reference evidence="4 5" key="1">
    <citation type="submission" date="2016-10" db="EMBL/GenBank/DDBJ databases">
        <authorList>
            <person name="Cai Z."/>
        </authorList>
    </citation>
    <scope>NUCLEOTIDE SEQUENCE [LARGE SCALE GENOMIC DNA]</scope>
</reference>
<dbReference type="AlphaFoldDB" id="A0A383VWM7"/>
<feature type="coiled-coil region" evidence="1">
    <location>
        <begin position="200"/>
        <end position="230"/>
    </location>
</feature>
<evidence type="ECO:0008006" key="6">
    <source>
        <dbReference type="Google" id="ProtNLM"/>
    </source>
</evidence>